<proteinExistence type="predicted"/>
<evidence type="ECO:0000313" key="2">
    <source>
        <dbReference type="Proteomes" id="UP000219338"/>
    </source>
</evidence>
<accession>A0A284S1T6</accession>
<sequence length="88" mass="9899">MRKPCSNRLRPTDRTNTDVITLVHPFRVSLGGPSSWTIDELRSVVQGFSMAESMTKSHPIIQRYLALACIRLIPSSLRTLISYAIIVN</sequence>
<dbReference type="EMBL" id="FUEG01000026">
    <property type="protein sequence ID" value="SJL14980.1"/>
    <property type="molecule type" value="Genomic_DNA"/>
</dbReference>
<evidence type="ECO:0000313" key="1">
    <source>
        <dbReference type="EMBL" id="SJL14980.1"/>
    </source>
</evidence>
<reference evidence="2" key="1">
    <citation type="journal article" date="2017" name="Nat. Ecol. Evol.">
        <title>Genome expansion and lineage-specific genetic innovations in the forest pathogenic fungi Armillaria.</title>
        <authorList>
            <person name="Sipos G."/>
            <person name="Prasanna A.N."/>
            <person name="Walter M.C."/>
            <person name="O'Connor E."/>
            <person name="Balint B."/>
            <person name="Krizsan K."/>
            <person name="Kiss B."/>
            <person name="Hess J."/>
            <person name="Varga T."/>
            <person name="Slot J."/>
            <person name="Riley R."/>
            <person name="Boka B."/>
            <person name="Rigling D."/>
            <person name="Barry K."/>
            <person name="Lee J."/>
            <person name="Mihaltcheva S."/>
            <person name="LaButti K."/>
            <person name="Lipzen A."/>
            <person name="Waldron R."/>
            <person name="Moloney N.M."/>
            <person name="Sperisen C."/>
            <person name="Kredics L."/>
            <person name="Vagvoelgyi C."/>
            <person name="Patrignani A."/>
            <person name="Fitzpatrick D."/>
            <person name="Nagy I."/>
            <person name="Doyle S."/>
            <person name="Anderson J.B."/>
            <person name="Grigoriev I.V."/>
            <person name="Gueldener U."/>
            <person name="Muensterkoetter M."/>
            <person name="Nagy L.G."/>
        </authorList>
    </citation>
    <scope>NUCLEOTIDE SEQUENCE [LARGE SCALE GENOMIC DNA]</scope>
    <source>
        <strain evidence="2">C18/9</strain>
    </source>
</reference>
<protein>
    <submittedName>
        <fullName evidence="1">Uncharacterized protein</fullName>
    </submittedName>
</protein>
<name>A0A284S1T6_ARMOS</name>
<dbReference type="OrthoDB" id="10660898at2759"/>
<dbReference type="AlphaFoldDB" id="A0A284S1T6"/>
<organism evidence="1 2">
    <name type="scientific">Armillaria ostoyae</name>
    <name type="common">Armillaria root rot fungus</name>
    <dbReference type="NCBI Taxonomy" id="47428"/>
    <lineage>
        <taxon>Eukaryota</taxon>
        <taxon>Fungi</taxon>
        <taxon>Dikarya</taxon>
        <taxon>Basidiomycota</taxon>
        <taxon>Agaricomycotina</taxon>
        <taxon>Agaricomycetes</taxon>
        <taxon>Agaricomycetidae</taxon>
        <taxon>Agaricales</taxon>
        <taxon>Marasmiineae</taxon>
        <taxon>Physalacriaceae</taxon>
        <taxon>Armillaria</taxon>
    </lineage>
</organism>
<keyword evidence="2" id="KW-1185">Reference proteome</keyword>
<dbReference type="Proteomes" id="UP000219338">
    <property type="component" value="Unassembled WGS sequence"/>
</dbReference>
<gene>
    <name evidence="1" type="ORF">ARMOST_18458</name>
</gene>